<feature type="region of interest" description="Disordered" evidence="1">
    <location>
        <begin position="57"/>
        <end position="96"/>
    </location>
</feature>
<reference evidence="2" key="1">
    <citation type="journal article" date="2020" name="bioRxiv">
        <title>Comparative genomics of Chlamydomonas.</title>
        <authorList>
            <person name="Craig R.J."/>
            <person name="Hasan A.R."/>
            <person name="Ness R.W."/>
            <person name="Keightley P.D."/>
        </authorList>
    </citation>
    <scope>NUCLEOTIDE SEQUENCE</scope>
    <source>
        <strain evidence="2">CCAP 11/173</strain>
    </source>
</reference>
<organism evidence="2 3">
    <name type="scientific">Chlamydomonas schloesseri</name>
    <dbReference type="NCBI Taxonomy" id="2026947"/>
    <lineage>
        <taxon>Eukaryota</taxon>
        <taxon>Viridiplantae</taxon>
        <taxon>Chlorophyta</taxon>
        <taxon>core chlorophytes</taxon>
        <taxon>Chlorophyceae</taxon>
        <taxon>CS clade</taxon>
        <taxon>Chlamydomonadales</taxon>
        <taxon>Chlamydomonadaceae</taxon>
        <taxon>Chlamydomonas</taxon>
    </lineage>
</organism>
<feature type="compositionally biased region" description="Gly residues" evidence="1">
    <location>
        <begin position="70"/>
        <end position="88"/>
    </location>
</feature>
<dbReference type="EMBL" id="JAEHOD010000077">
    <property type="protein sequence ID" value="KAG2430715.1"/>
    <property type="molecule type" value="Genomic_DNA"/>
</dbReference>
<dbReference type="Gene3D" id="3.90.1140.10">
    <property type="entry name" value="Cyclic phosphodiesterase"/>
    <property type="match status" value="2"/>
</dbReference>
<dbReference type="Gene3D" id="3.10.490.10">
    <property type="entry name" value="Gamma-glutamyl cyclotransferase-like"/>
    <property type="match status" value="1"/>
</dbReference>
<dbReference type="Proteomes" id="UP000613740">
    <property type="component" value="Unassembled WGS sequence"/>
</dbReference>
<feature type="region of interest" description="Disordered" evidence="1">
    <location>
        <begin position="349"/>
        <end position="377"/>
    </location>
</feature>
<dbReference type="PANTHER" id="PTHR37474:SF1">
    <property type="entry name" value="2'-5' RNA LIGASE FAMILY PROTEIN"/>
    <property type="match status" value="1"/>
</dbReference>
<dbReference type="OrthoDB" id="2011727at2759"/>
<evidence type="ECO:0000313" key="3">
    <source>
        <dbReference type="Proteomes" id="UP000613740"/>
    </source>
</evidence>
<sequence>MSTAGGKVHSSAVAVVPPAAVWRRIQTLRVFADKSFVRWPPHINLLYPFYPDGFQKSELSGGPEGDESDGGGAGRGRGGRGGGNGRRAGSGRASRTAANAGASLMANSGALGDAGSLAAAQLQQVQASAGAGGLVTDPFGQLATRAGRALARVEPFTVRLERLRVFRHSARSITVWADPVAVPQPHPAADAATTAHTAAVDATACDAGAGPAAAVGGLVAVQALLEAEFPDCTDLSADEGRGIRGFVPHLSLGQLRDERELEALQAAWEPLEWTVDSVQLISRRGYLSPFTLRYHVPFGLGPGGLGASPGLDPAAVARRVAGHGTGGGRVAAVRRLDVPYVATMANHLQPLRPSEPQRLQPMPQPQPQQPVDEEQAADMDDVRSLVARFASPCLVAPPSPHPQPTAPGRRQDHAAVSAMLPAPFSTAAAADLDAELGSGGGGAAIPQSGDIEGVAATTGAAGVEGPSVWWFAYGGALQASPRELGAIESRPAVLAGGSYRLAFNRPGGRANLVPAEAAAVASGAGTRPRPPQQQQHQAVHGVLHRLPLETMARLLLVLHEACPMEVACVPCGREPAAASAGGAAPAAAGAAPGPQAELVALAFVAPPERCLAHEAPPHPGYLKALLDGCDAYGLERGFRDWLLQSGPPQEGAGTILQAVGATDGTAAVSVADGALDGAGAESLGRGGSLAQRQVREPPRVQNRRTGAKKAAAGLPRGVLIGSWRWGTSRVVTWCVVCEKGM</sequence>
<dbReference type="Pfam" id="PF13563">
    <property type="entry name" value="2_5_RNA_ligase2"/>
    <property type="match status" value="2"/>
</dbReference>
<proteinExistence type="predicted"/>
<name>A0A835T2K7_9CHLO</name>
<accession>A0A835T2K7</accession>
<comment type="caution">
    <text evidence="2">The sequence shown here is derived from an EMBL/GenBank/DDBJ whole genome shotgun (WGS) entry which is preliminary data.</text>
</comment>
<dbReference type="SUPFAM" id="SSF55144">
    <property type="entry name" value="LigT-like"/>
    <property type="match status" value="1"/>
</dbReference>
<evidence type="ECO:0000313" key="2">
    <source>
        <dbReference type="EMBL" id="KAG2430715.1"/>
    </source>
</evidence>
<evidence type="ECO:0000256" key="1">
    <source>
        <dbReference type="SAM" id="MobiDB-lite"/>
    </source>
</evidence>
<dbReference type="InterPro" id="IPR009097">
    <property type="entry name" value="Cyclic_Pdiesterase"/>
</dbReference>
<keyword evidence="3" id="KW-1185">Reference proteome</keyword>
<feature type="region of interest" description="Disordered" evidence="1">
    <location>
        <begin position="681"/>
        <end position="708"/>
    </location>
</feature>
<dbReference type="PANTHER" id="PTHR37474">
    <property type="entry name" value="RNA LIGASE/CYCLIC NUCLEOTIDE PHOSPHODIESTERASE"/>
    <property type="match status" value="1"/>
</dbReference>
<dbReference type="InterPro" id="IPR013024">
    <property type="entry name" value="GGCT-like"/>
</dbReference>
<gene>
    <name evidence="2" type="ORF">HYH02_013557</name>
</gene>
<dbReference type="AlphaFoldDB" id="A0A835T2K7"/>
<protein>
    <submittedName>
        <fullName evidence="2">Uncharacterized protein</fullName>
    </submittedName>
</protein>
<dbReference type="CDD" id="cd06661">
    <property type="entry name" value="GGCT_like"/>
    <property type="match status" value="1"/>
</dbReference>